<dbReference type="KEGG" id="mts:MTES_3440"/>
<reference evidence="1 2" key="1">
    <citation type="journal article" date="2011" name="J. Bacteriol.">
        <title>Genome sequence of Microbacterium testaceum StLB037, an N-acylhomoserine lactone-degrading bacterium isolated from potato leaves.</title>
        <authorList>
            <person name="Morohoshi T."/>
            <person name="Wang W.-Z."/>
            <person name="Someya N."/>
            <person name="Ikeda T."/>
        </authorList>
    </citation>
    <scope>NUCLEOTIDE SEQUENCE [LARGE SCALE GENOMIC DNA]</scope>
    <source>
        <strain evidence="1 2">StLB037</strain>
    </source>
</reference>
<dbReference type="Pfam" id="PF20117">
    <property type="entry name" value="DUF6507"/>
    <property type="match status" value="1"/>
</dbReference>
<sequence>MTWSIDPVQARAVCRTADEHAEAIDDVVTATANAFDAAQTAVGEGETSAALAEVAADPFLIRLAGMRRHISTVTETTESVIALYEHTDYDMAAQTQSTLNGLEP</sequence>
<accession>E8NEW1</accession>
<gene>
    <name evidence="1" type="ordered locus">MTES_3440</name>
</gene>
<proteinExistence type="predicted"/>
<dbReference type="RefSeq" id="WP_013586526.1">
    <property type="nucleotide sequence ID" value="NC_015125.1"/>
</dbReference>
<dbReference type="HOGENOM" id="CLU_2246962_0_0_11"/>
<dbReference type="InterPro" id="IPR045436">
    <property type="entry name" value="DUF6507"/>
</dbReference>
<dbReference type="Proteomes" id="UP000008975">
    <property type="component" value="Chromosome"/>
</dbReference>
<organism evidence="1 2">
    <name type="scientific">Microbacterium testaceum (strain StLB037)</name>
    <dbReference type="NCBI Taxonomy" id="979556"/>
    <lineage>
        <taxon>Bacteria</taxon>
        <taxon>Bacillati</taxon>
        <taxon>Actinomycetota</taxon>
        <taxon>Actinomycetes</taxon>
        <taxon>Micrococcales</taxon>
        <taxon>Microbacteriaceae</taxon>
        <taxon>Microbacterium</taxon>
    </lineage>
</organism>
<name>E8NEW1_MICTS</name>
<dbReference type="AlphaFoldDB" id="E8NEW1"/>
<protein>
    <submittedName>
        <fullName evidence="1">ATP-dependent protease Clp, ATPase subunit</fullName>
    </submittedName>
</protein>
<dbReference type="GO" id="GO:0008233">
    <property type="term" value="F:peptidase activity"/>
    <property type="evidence" value="ECO:0007669"/>
    <property type="project" value="UniProtKB-KW"/>
</dbReference>
<dbReference type="EMBL" id="AP012052">
    <property type="protein sequence ID" value="BAJ76404.1"/>
    <property type="molecule type" value="Genomic_DNA"/>
</dbReference>
<keyword evidence="1" id="KW-0378">Hydrolase</keyword>
<evidence type="ECO:0000313" key="1">
    <source>
        <dbReference type="EMBL" id="BAJ76404.1"/>
    </source>
</evidence>
<dbReference type="OrthoDB" id="5073737at2"/>
<evidence type="ECO:0000313" key="2">
    <source>
        <dbReference type="Proteomes" id="UP000008975"/>
    </source>
</evidence>
<reference key="2">
    <citation type="submission" date="2011-02" db="EMBL/GenBank/DDBJ databases">
        <title>Genome sequence of Microbacterium testaceum StLB037.</title>
        <authorList>
            <person name="Morohoshi T."/>
            <person name="Wang W.Z."/>
            <person name="Someya N."/>
            <person name="Ikeda T."/>
        </authorList>
    </citation>
    <scope>NUCLEOTIDE SEQUENCE</scope>
    <source>
        <strain>StLB037</strain>
    </source>
</reference>
<dbReference type="GO" id="GO:0006508">
    <property type="term" value="P:proteolysis"/>
    <property type="evidence" value="ECO:0007669"/>
    <property type="project" value="UniProtKB-KW"/>
</dbReference>
<keyword evidence="1" id="KW-0645">Protease</keyword>
<dbReference type="STRING" id="979556.MTES_3440"/>